<dbReference type="EMBL" id="VORZ01000002">
    <property type="protein sequence ID" value="TXD97003.1"/>
    <property type="molecule type" value="Genomic_DNA"/>
</dbReference>
<comment type="caution">
    <text evidence="1">The sequence shown here is derived from an EMBL/GenBank/DDBJ whole genome shotgun (WGS) entry which is preliminary data.</text>
</comment>
<accession>A0A5C7A5B2</accession>
<dbReference type="PANTHER" id="PTHR38733">
    <property type="entry name" value="PROTEIN MCRC"/>
    <property type="match status" value="1"/>
</dbReference>
<dbReference type="PANTHER" id="PTHR38733:SF1">
    <property type="entry name" value="TYPE IV METHYL-DIRECTED RESTRICTION ENZYME ECOKMCRBC"/>
    <property type="match status" value="1"/>
</dbReference>
<dbReference type="Pfam" id="PF10117">
    <property type="entry name" value="McrBC"/>
    <property type="match status" value="1"/>
</dbReference>
<keyword evidence="2" id="KW-1185">Reference proteome</keyword>
<organism evidence="1 2">
    <name type="scientific">Psychrobacter frigidicola</name>
    <dbReference type="NCBI Taxonomy" id="45611"/>
    <lineage>
        <taxon>Bacteria</taxon>
        <taxon>Pseudomonadati</taxon>
        <taxon>Pseudomonadota</taxon>
        <taxon>Gammaproteobacteria</taxon>
        <taxon>Moraxellales</taxon>
        <taxon>Moraxellaceae</taxon>
        <taxon>Psychrobacter</taxon>
    </lineage>
</organism>
<name>A0A5C7A5B2_9GAMM</name>
<gene>
    <name evidence="1" type="ORF">ES754_08280</name>
</gene>
<dbReference type="InterPro" id="IPR019292">
    <property type="entry name" value="McrC"/>
</dbReference>
<dbReference type="Proteomes" id="UP000321903">
    <property type="component" value="Unassembled WGS sequence"/>
</dbReference>
<reference evidence="1 2" key="1">
    <citation type="submission" date="2019-08" db="EMBL/GenBank/DDBJ databases">
        <title>Genome sequence of Psychrobacter frigidicola ACAM304 (type strain).</title>
        <authorList>
            <person name="Bowman J.P."/>
        </authorList>
    </citation>
    <scope>NUCLEOTIDE SEQUENCE [LARGE SCALE GENOMIC DNA]</scope>
    <source>
        <strain evidence="1 2">ACAM 304</strain>
    </source>
</reference>
<proteinExistence type="predicted"/>
<dbReference type="OrthoDB" id="307209at2"/>
<protein>
    <recommendedName>
        <fullName evidence="3">Restriction endonuclease</fullName>
    </recommendedName>
</protein>
<evidence type="ECO:0008006" key="3">
    <source>
        <dbReference type="Google" id="ProtNLM"/>
    </source>
</evidence>
<sequence length="508" mass="57775">MVNNKLNNSVNNIIMSTLESPIITVFEHQRLTVNDFVYATDFAWLVAQEFAVFSIKRQRGQWQLKVGHYIGLIILPSSMTLEILPKAIAGTQNYSQSQTKSISQRDDISLTRQWVQQMLTDLTSGFSNNNGKLPHTRNLGQLSPDLEPLPKQTPPLSQWLVEKFVQLLASYQPSSHYQTQIRNQSMLQGKLLLKEQLRRNHHQPHKFISEVSTLSKDMLSNRFIKSALLLIKPLLEPLLPTPLVSKSLLAWRQVSALSHHELRQLTPLYLAARRQLSTQPLSRQQLQSAQQLVDVAYWLLQGQQASVSVGNGLNTQAPLASVAPLRLCLLINMNQAFEQWASQRITELFNQRDENSEPLYRTLCQPRDIWLRDDTGQTCLSVQPDLLVYYLDAEPAPAKNNVVSHVIDIKWKHLSQAAAISASDAYQLTSYAQAYQAEQVWLIYPVTGSTRQPVMLKPVEKNHYDNQNNQYAGLWLMPFNVLTGKLNRGLSIERENKDSNGTKVVILK</sequence>
<evidence type="ECO:0000313" key="2">
    <source>
        <dbReference type="Proteomes" id="UP000321903"/>
    </source>
</evidence>
<dbReference type="AlphaFoldDB" id="A0A5C7A5B2"/>
<evidence type="ECO:0000313" key="1">
    <source>
        <dbReference type="EMBL" id="TXD97003.1"/>
    </source>
</evidence>